<dbReference type="InterPro" id="IPR017871">
    <property type="entry name" value="ABC_transporter-like_CS"/>
</dbReference>
<evidence type="ECO:0000256" key="6">
    <source>
        <dbReference type="ARBA" id="ARBA00022840"/>
    </source>
</evidence>
<dbReference type="CDD" id="cd03215">
    <property type="entry name" value="ABC_Carb_Monos_II"/>
    <property type="match status" value="1"/>
</dbReference>
<dbReference type="Pfam" id="PF00005">
    <property type="entry name" value="ABC_tran"/>
    <property type="match status" value="2"/>
</dbReference>
<dbReference type="InterPro" id="IPR050107">
    <property type="entry name" value="ABC_carbohydrate_import_ATPase"/>
</dbReference>
<evidence type="ECO:0000256" key="3">
    <source>
        <dbReference type="ARBA" id="ARBA00022597"/>
    </source>
</evidence>
<evidence type="ECO:0000256" key="2">
    <source>
        <dbReference type="ARBA" id="ARBA00022475"/>
    </source>
</evidence>
<feature type="domain" description="ABC transporter" evidence="10">
    <location>
        <begin position="35"/>
        <end position="271"/>
    </location>
</feature>
<evidence type="ECO:0000256" key="4">
    <source>
        <dbReference type="ARBA" id="ARBA00022737"/>
    </source>
</evidence>
<evidence type="ECO:0000256" key="1">
    <source>
        <dbReference type="ARBA" id="ARBA00022448"/>
    </source>
</evidence>
<evidence type="ECO:0000313" key="11">
    <source>
        <dbReference type="EMBL" id="GAA3802289.1"/>
    </source>
</evidence>
<evidence type="ECO:0000259" key="10">
    <source>
        <dbReference type="PROSITE" id="PS50893"/>
    </source>
</evidence>
<dbReference type="GO" id="GO:0005524">
    <property type="term" value="F:ATP binding"/>
    <property type="evidence" value="ECO:0007669"/>
    <property type="project" value="UniProtKB-KW"/>
</dbReference>
<dbReference type="InterPro" id="IPR027417">
    <property type="entry name" value="P-loop_NTPase"/>
</dbReference>
<proteinExistence type="predicted"/>
<accession>A0ABP7HV88</accession>
<evidence type="ECO:0000256" key="7">
    <source>
        <dbReference type="ARBA" id="ARBA00022967"/>
    </source>
</evidence>
<keyword evidence="4" id="KW-0677">Repeat</keyword>
<keyword evidence="2" id="KW-1003">Cell membrane</keyword>
<dbReference type="SMART" id="SM00382">
    <property type="entry name" value="AAA"/>
    <property type="match status" value="2"/>
</dbReference>
<reference evidence="12" key="1">
    <citation type="journal article" date="2019" name="Int. J. Syst. Evol. Microbiol.">
        <title>The Global Catalogue of Microorganisms (GCM) 10K type strain sequencing project: providing services to taxonomists for standard genome sequencing and annotation.</title>
        <authorList>
            <consortium name="The Broad Institute Genomics Platform"/>
            <consortium name="The Broad Institute Genome Sequencing Center for Infectious Disease"/>
            <person name="Wu L."/>
            <person name="Ma J."/>
        </authorList>
    </citation>
    <scope>NUCLEOTIDE SEQUENCE [LARGE SCALE GENOMIC DNA]</scope>
    <source>
        <strain evidence="12">JCM 16908</strain>
    </source>
</reference>
<evidence type="ECO:0000256" key="5">
    <source>
        <dbReference type="ARBA" id="ARBA00022741"/>
    </source>
</evidence>
<organism evidence="11 12">
    <name type="scientific">Sphaerisporangium flaviroseum</name>
    <dbReference type="NCBI Taxonomy" id="509199"/>
    <lineage>
        <taxon>Bacteria</taxon>
        <taxon>Bacillati</taxon>
        <taxon>Actinomycetota</taxon>
        <taxon>Actinomycetes</taxon>
        <taxon>Streptosporangiales</taxon>
        <taxon>Streptosporangiaceae</taxon>
        <taxon>Sphaerisporangium</taxon>
    </lineage>
</organism>
<name>A0ABP7HV88_9ACTN</name>
<feature type="region of interest" description="Disordered" evidence="9">
    <location>
        <begin position="1"/>
        <end position="27"/>
    </location>
</feature>
<keyword evidence="8" id="KW-0472">Membrane</keyword>
<keyword evidence="1" id="KW-0813">Transport</keyword>
<keyword evidence="3" id="KW-0762">Sugar transport</keyword>
<dbReference type="PROSITE" id="PS00211">
    <property type="entry name" value="ABC_TRANSPORTER_1"/>
    <property type="match status" value="1"/>
</dbReference>
<comment type="caution">
    <text evidence="11">The sequence shown here is derived from an EMBL/GenBank/DDBJ whole genome shotgun (WGS) entry which is preliminary data.</text>
</comment>
<dbReference type="InterPro" id="IPR003439">
    <property type="entry name" value="ABC_transporter-like_ATP-bd"/>
</dbReference>
<evidence type="ECO:0000256" key="9">
    <source>
        <dbReference type="SAM" id="MobiDB-lite"/>
    </source>
</evidence>
<dbReference type="InterPro" id="IPR003593">
    <property type="entry name" value="AAA+_ATPase"/>
</dbReference>
<keyword evidence="7" id="KW-1278">Translocase</keyword>
<dbReference type="CDD" id="cd03216">
    <property type="entry name" value="ABC_Carb_Monos_I"/>
    <property type="match status" value="1"/>
</dbReference>
<dbReference type="SUPFAM" id="SSF52540">
    <property type="entry name" value="P-loop containing nucleoside triphosphate hydrolases"/>
    <property type="match status" value="2"/>
</dbReference>
<keyword evidence="6 11" id="KW-0067">ATP-binding</keyword>
<dbReference type="PROSITE" id="PS50893">
    <property type="entry name" value="ABC_TRANSPORTER_2"/>
    <property type="match status" value="2"/>
</dbReference>
<evidence type="ECO:0000256" key="8">
    <source>
        <dbReference type="ARBA" id="ARBA00023136"/>
    </source>
</evidence>
<gene>
    <name evidence="11" type="ORF">GCM10022226_22630</name>
</gene>
<keyword evidence="12" id="KW-1185">Reference proteome</keyword>
<feature type="region of interest" description="Disordered" evidence="9">
    <location>
        <begin position="510"/>
        <end position="530"/>
    </location>
</feature>
<dbReference type="PANTHER" id="PTHR43790:SF3">
    <property type="entry name" value="D-ALLOSE IMPORT ATP-BINDING PROTEIN ALSA-RELATED"/>
    <property type="match status" value="1"/>
</dbReference>
<dbReference type="Gene3D" id="3.40.50.300">
    <property type="entry name" value="P-loop containing nucleotide triphosphate hydrolases"/>
    <property type="match status" value="2"/>
</dbReference>
<dbReference type="EMBL" id="BAAAZR010000003">
    <property type="protein sequence ID" value="GAA3802289.1"/>
    <property type="molecule type" value="Genomic_DNA"/>
</dbReference>
<evidence type="ECO:0000313" key="12">
    <source>
        <dbReference type="Proteomes" id="UP001500888"/>
    </source>
</evidence>
<dbReference type="Proteomes" id="UP001500888">
    <property type="component" value="Unassembled WGS sequence"/>
</dbReference>
<sequence>MATNAKRAEGTGQVNDPSEAGAPRGPDAGAATPVLALRRVSKSFGAVQALREVSLELFAGEAHALAGENGAGKSTLVKTLSGVHRPDGGEVLLDGAPVEFNGPAAAQEAGVAVIYQEPTLFPDLSVAENIFMGRQPRARLGRIDRRVMHAETAELFKRLGVALDPGRPARGLSIADQQLVEIAKALSRQARVLIMDEPTAALSGNEVARLFNVVKTLREHGCAVLFISHRLDEIFELCQRVTTLRDGAWVASEHISGVTPDDLVRRMVGRDLDTLYPKQDTTPGEVALTVSRLTREGVFTDISFEVRRGEIVALAGLVGAGRSEVARAIFGVDRWDAGSVEVGGRRLPAGSPTAAMASGLALVPEDRRQQGLVMELSIERNIGLTGLKRVSRGPVISRAAEHDRARDWAARLQLKFTRLGDAVNVLSGGNQQKVVLAKWLATDPAVLIVDEPTRGIDIGTKAEVHRLLSELAGRGIAILMISSDLPEVLGMADRVLVMHEGRLAAEIPREQATEESVMSAATGRDPGAAA</sequence>
<protein>
    <submittedName>
        <fullName evidence="11">Sugar ABC transporter ATP-binding protein</fullName>
    </submittedName>
</protein>
<feature type="domain" description="ABC transporter" evidence="10">
    <location>
        <begin position="281"/>
        <end position="525"/>
    </location>
</feature>
<keyword evidence="5" id="KW-0547">Nucleotide-binding</keyword>
<dbReference type="PANTHER" id="PTHR43790">
    <property type="entry name" value="CARBOHYDRATE TRANSPORT ATP-BINDING PROTEIN MG119-RELATED"/>
    <property type="match status" value="1"/>
</dbReference>